<keyword evidence="4" id="KW-1185">Reference proteome</keyword>
<dbReference type="AlphaFoldDB" id="A0AAD9BPJ5"/>
<sequence length="109" mass="12374">MKLLAVLLVAVVLPNLSEGREVSRCEMNKSLEGKIKLPTRLEKHREKILSILICKMEQRSGLKTDLVKVLGKRPTLIVKPTLIPLSLKSMRQNLLDLNPLHPSSMKEQR</sequence>
<protein>
    <submittedName>
        <fullName evidence="2">Alpha-lactalbumin</fullName>
    </submittedName>
</protein>
<comment type="caution">
    <text evidence="2">The sequence shown here is derived from an EMBL/GenBank/DDBJ whole genome shotgun (WGS) entry which is preliminary data.</text>
</comment>
<evidence type="ECO:0000313" key="2">
    <source>
        <dbReference type="EMBL" id="KAK1885803.1"/>
    </source>
</evidence>
<evidence type="ECO:0000313" key="3">
    <source>
        <dbReference type="EMBL" id="KAK1887084.1"/>
    </source>
</evidence>
<gene>
    <name evidence="2" type="ORF">KUDE01_029524</name>
    <name evidence="3" type="ORF">KUDE01_030796</name>
</gene>
<keyword evidence="1" id="KW-0732">Signal</keyword>
<name>A0AAD9BPJ5_DISEL</name>
<dbReference type="EMBL" id="JASDAP010000020">
    <property type="protein sequence ID" value="KAK1885803.1"/>
    <property type="molecule type" value="Genomic_DNA"/>
</dbReference>
<feature type="chain" id="PRO_5042442463" evidence="1">
    <location>
        <begin position="20"/>
        <end position="109"/>
    </location>
</feature>
<accession>A0AAD9BPJ5</accession>
<dbReference type="Proteomes" id="UP001228049">
    <property type="component" value="Unassembled WGS sequence"/>
</dbReference>
<organism evidence="2 4">
    <name type="scientific">Dissostichus eleginoides</name>
    <name type="common">Patagonian toothfish</name>
    <name type="synonym">Dissostichus amissus</name>
    <dbReference type="NCBI Taxonomy" id="100907"/>
    <lineage>
        <taxon>Eukaryota</taxon>
        <taxon>Metazoa</taxon>
        <taxon>Chordata</taxon>
        <taxon>Craniata</taxon>
        <taxon>Vertebrata</taxon>
        <taxon>Euteleostomi</taxon>
        <taxon>Actinopterygii</taxon>
        <taxon>Neopterygii</taxon>
        <taxon>Teleostei</taxon>
        <taxon>Neoteleostei</taxon>
        <taxon>Acanthomorphata</taxon>
        <taxon>Eupercaria</taxon>
        <taxon>Perciformes</taxon>
        <taxon>Notothenioidei</taxon>
        <taxon>Nototheniidae</taxon>
        <taxon>Dissostichus</taxon>
    </lineage>
</organism>
<evidence type="ECO:0000256" key="1">
    <source>
        <dbReference type="SAM" id="SignalP"/>
    </source>
</evidence>
<feature type="signal peptide" evidence="1">
    <location>
        <begin position="1"/>
        <end position="19"/>
    </location>
</feature>
<dbReference type="EMBL" id="JASDAP010000020">
    <property type="protein sequence ID" value="KAK1887084.1"/>
    <property type="molecule type" value="Genomic_DNA"/>
</dbReference>
<proteinExistence type="predicted"/>
<evidence type="ECO:0000313" key="4">
    <source>
        <dbReference type="Proteomes" id="UP001228049"/>
    </source>
</evidence>
<reference evidence="2" key="1">
    <citation type="submission" date="2023-04" db="EMBL/GenBank/DDBJ databases">
        <title>Chromosome-level genome of Chaenocephalus aceratus.</title>
        <authorList>
            <person name="Park H."/>
        </authorList>
    </citation>
    <scope>NUCLEOTIDE SEQUENCE</scope>
    <source>
        <strain evidence="2">DE</strain>
        <tissue evidence="2">Muscle</tissue>
    </source>
</reference>